<dbReference type="Proteomes" id="UP000218891">
    <property type="component" value="Chromosome"/>
</dbReference>
<dbReference type="Pfam" id="PF01321">
    <property type="entry name" value="Creatinase_N"/>
    <property type="match status" value="1"/>
</dbReference>
<dbReference type="EMBL" id="CP010643">
    <property type="protein sequence ID" value="ATG36134.1"/>
    <property type="molecule type" value="Genomic_DNA"/>
</dbReference>
<protein>
    <submittedName>
        <fullName evidence="2">Metallopeptidase</fullName>
    </submittedName>
</protein>
<accession>A0ABN5DGB9</accession>
<evidence type="ECO:0000313" key="3">
    <source>
        <dbReference type="Proteomes" id="UP000218891"/>
    </source>
</evidence>
<sequence>MTPAPALRSFPEAEYAARTQLAQSRMAEAGLDAILVMSEPEVQYFTGFQTLF</sequence>
<dbReference type="InterPro" id="IPR000587">
    <property type="entry name" value="Creatinase_N"/>
</dbReference>
<reference evidence="2 3" key="3">
    <citation type="journal article" date="2017" name="Int. J. Syst. Evol. Microbiol.">
        <title>Adaptation of Surface-Associated Bacteria to the Open Ocean: A Genomically Distinct Subpopulation of Phaeobacter gallaeciensis Colonizes Pacific Mesozooplankton.</title>
        <authorList>
            <person name="Freese H.M."/>
            <person name="Methner A."/>
            <person name="Overmann J."/>
        </authorList>
    </citation>
    <scope>NUCLEOTIDE SEQUENCE [LARGE SCALE GENOMIC DNA]</scope>
    <source>
        <strain evidence="2 3">P36</strain>
    </source>
</reference>
<reference evidence="2 3" key="4">
    <citation type="journal article" date="2018" name="Environ. Microbiol. Rep.">
        <title>Phylogenetic distribution of roseobacticides in the Roseobacter group and their effect on microalgae.</title>
        <authorList>
            <person name="Sonnenschein E.C."/>
            <person name="Phippen C.B."/>
            <person name="Bentzon-Tilia M."/>
            <person name="Rasmussen S.A."/>
            <person name="Nielsen K.F."/>
            <person name="Gram L."/>
        </authorList>
    </citation>
    <scope>NUCLEOTIDE SEQUENCE [LARGE SCALE GENOMIC DNA]</scope>
    <source>
        <strain evidence="2 3">P36</strain>
    </source>
</reference>
<evidence type="ECO:0000259" key="1">
    <source>
        <dbReference type="Pfam" id="PF01321"/>
    </source>
</evidence>
<keyword evidence="3" id="KW-1185">Reference proteome</keyword>
<dbReference type="Gene3D" id="3.40.350.10">
    <property type="entry name" value="Creatinase/prolidase N-terminal domain"/>
    <property type="match status" value="1"/>
</dbReference>
<gene>
    <name evidence="2" type="ORF">PhaeoP36_02001</name>
</gene>
<dbReference type="InterPro" id="IPR029149">
    <property type="entry name" value="Creatin/AminoP/Spt16_N"/>
</dbReference>
<evidence type="ECO:0000313" key="2">
    <source>
        <dbReference type="EMBL" id="ATG36134.1"/>
    </source>
</evidence>
<feature type="domain" description="Creatinase N-terminal" evidence="1">
    <location>
        <begin position="18"/>
        <end position="49"/>
    </location>
</feature>
<proteinExistence type="predicted"/>
<dbReference type="SUPFAM" id="SSF53092">
    <property type="entry name" value="Creatinase/prolidase N-terminal domain"/>
    <property type="match status" value="1"/>
</dbReference>
<name>A0ABN5DGB9_9RHOB</name>
<reference evidence="2 3" key="2">
    <citation type="journal article" date="2017" name="Genome Biol. Evol.">
        <title>Trajectories and Drivers of Genome Evolution in Surface-Associated Marine Phaeobacter.</title>
        <authorList>
            <person name="Freese H.M."/>
            <person name="Sikorski J."/>
            <person name="Bunk B."/>
            <person name="Scheuner C."/>
            <person name="Meier-Kolthoff J.P."/>
            <person name="Sproer C."/>
            <person name="Gram L."/>
            <person name="Overmann J."/>
        </authorList>
    </citation>
    <scope>NUCLEOTIDE SEQUENCE [LARGE SCALE GENOMIC DNA]</scope>
    <source>
        <strain evidence="2 3">P36</strain>
    </source>
</reference>
<dbReference type="RefSeq" id="WP_244906572.1">
    <property type="nucleotide sequence ID" value="NZ_CP010643.1"/>
</dbReference>
<reference evidence="2 3" key="1">
    <citation type="journal article" date="2017" name="Front. Microbiol.">
        <title>Phaeobacter piscinae sp. nov., a species of the Roseobacter group and potential aquaculture probiont.</title>
        <authorList>
            <person name="Sonnenschein E.C."/>
            <person name="Phippen C.B.W."/>
            <person name="Nielsen K.F."/>
            <person name="Mateiu R.V."/>
            <person name="Melchiorsen J."/>
            <person name="Gram L."/>
            <person name="Overmann J."/>
            <person name="Freese H.M."/>
        </authorList>
    </citation>
    <scope>NUCLEOTIDE SEQUENCE [LARGE SCALE GENOMIC DNA]</scope>
    <source>
        <strain evidence="2 3">P36</strain>
    </source>
</reference>
<organism evidence="2 3">
    <name type="scientific">Phaeobacter piscinae</name>
    <dbReference type="NCBI Taxonomy" id="1580596"/>
    <lineage>
        <taxon>Bacteria</taxon>
        <taxon>Pseudomonadati</taxon>
        <taxon>Pseudomonadota</taxon>
        <taxon>Alphaproteobacteria</taxon>
        <taxon>Rhodobacterales</taxon>
        <taxon>Roseobacteraceae</taxon>
        <taxon>Phaeobacter</taxon>
    </lineage>
</organism>